<accession>A0A246JNI3</accession>
<protein>
    <recommendedName>
        <fullName evidence="11">Methyl-accepting chemotaxis protein</fullName>
    </recommendedName>
</protein>
<dbReference type="PRINTS" id="PR00260">
    <property type="entry name" value="CHEMTRNSDUCR"/>
</dbReference>
<dbReference type="GO" id="GO:0004888">
    <property type="term" value="F:transmembrane signaling receptor activity"/>
    <property type="evidence" value="ECO:0007669"/>
    <property type="project" value="InterPro"/>
</dbReference>
<dbReference type="FunFam" id="1.10.287.950:FF:000001">
    <property type="entry name" value="Methyl-accepting chemotaxis sensory transducer"/>
    <property type="match status" value="1"/>
</dbReference>
<dbReference type="Gene3D" id="1.10.287.950">
    <property type="entry name" value="Methyl-accepting chemotaxis protein"/>
    <property type="match status" value="1"/>
</dbReference>
<evidence type="ECO:0008006" key="11">
    <source>
        <dbReference type="Google" id="ProtNLM"/>
    </source>
</evidence>
<keyword evidence="6" id="KW-1133">Transmembrane helix</keyword>
<dbReference type="SUPFAM" id="SSF58104">
    <property type="entry name" value="Methyl-accepting chemotaxis protein (MCP) signaling domain"/>
    <property type="match status" value="1"/>
</dbReference>
<dbReference type="InterPro" id="IPR047347">
    <property type="entry name" value="YvaQ-like_sensor"/>
</dbReference>
<evidence type="ECO:0000313" key="9">
    <source>
        <dbReference type="EMBL" id="OWQ93729.1"/>
    </source>
</evidence>
<comment type="similarity">
    <text evidence="3">Belongs to the methyl-accepting chemotaxis (MCP) protein family.</text>
</comment>
<dbReference type="GO" id="GO:0006935">
    <property type="term" value="P:chemotaxis"/>
    <property type="evidence" value="ECO:0007669"/>
    <property type="project" value="InterPro"/>
</dbReference>
<keyword evidence="4" id="KW-0807">Transducer</keyword>
<feature type="domain" description="Methyl-accepting transducer" evidence="7">
    <location>
        <begin position="336"/>
        <end position="565"/>
    </location>
</feature>
<dbReference type="PANTHER" id="PTHR43531:SF14">
    <property type="entry name" value="METHYL-ACCEPTING CHEMOTAXIS PROTEIN I-RELATED"/>
    <property type="match status" value="1"/>
</dbReference>
<dbReference type="EMBL" id="NIOF01000001">
    <property type="protein sequence ID" value="OWQ93729.1"/>
    <property type="molecule type" value="Genomic_DNA"/>
</dbReference>
<gene>
    <name evidence="9" type="ORF">CDN99_04570</name>
</gene>
<dbReference type="GO" id="GO:0007165">
    <property type="term" value="P:signal transduction"/>
    <property type="evidence" value="ECO:0007669"/>
    <property type="project" value="UniProtKB-KW"/>
</dbReference>
<dbReference type="CDD" id="cd19411">
    <property type="entry name" value="MCP2201-like_sensor"/>
    <property type="match status" value="1"/>
</dbReference>
<dbReference type="Pfam" id="PF12729">
    <property type="entry name" value="4HB_MCP_1"/>
    <property type="match status" value="1"/>
</dbReference>
<dbReference type="CDD" id="cd06225">
    <property type="entry name" value="HAMP"/>
    <property type="match status" value="1"/>
</dbReference>
<dbReference type="InterPro" id="IPR004089">
    <property type="entry name" value="MCPsignal_dom"/>
</dbReference>
<dbReference type="Pfam" id="PF00015">
    <property type="entry name" value="MCPsignal"/>
    <property type="match status" value="1"/>
</dbReference>
<evidence type="ECO:0000256" key="2">
    <source>
        <dbReference type="ARBA" id="ARBA00022481"/>
    </source>
</evidence>
<dbReference type="InterPro" id="IPR024478">
    <property type="entry name" value="HlyB_4HB_MCP"/>
</dbReference>
<evidence type="ECO:0000256" key="5">
    <source>
        <dbReference type="SAM" id="MobiDB-lite"/>
    </source>
</evidence>
<dbReference type="PANTHER" id="PTHR43531">
    <property type="entry name" value="PROTEIN ICFG"/>
    <property type="match status" value="1"/>
</dbReference>
<dbReference type="SMART" id="SM00304">
    <property type="entry name" value="HAMP"/>
    <property type="match status" value="1"/>
</dbReference>
<comment type="subcellular location">
    <subcellularLocation>
        <location evidence="1">Membrane</location>
    </subcellularLocation>
</comment>
<feature type="compositionally biased region" description="Low complexity" evidence="5">
    <location>
        <begin position="588"/>
        <end position="606"/>
    </location>
</feature>
<organism evidence="9 10">
    <name type="scientific">Roseateles aquatilis</name>
    <dbReference type="NCBI Taxonomy" id="431061"/>
    <lineage>
        <taxon>Bacteria</taxon>
        <taxon>Pseudomonadati</taxon>
        <taxon>Pseudomonadota</taxon>
        <taxon>Betaproteobacteria</taxon>
        <taxon>Burkholderiales</taxon>
        <taxon>Sphaerotilaceae</taxon>
        <taxon>Roseateles</taxon>
    </lineage>
</organism>
<evidence type="ECO:0000256" key="3">
    <source>
        <dbReference type="ARBA" id="ARBA00029447"/>
    </source>
</evidence>
<keyword evidence="2" id="KW-0488">Methylation</keyword>
<dbReference type="InterPro" id="IPR051310">
    <property type="entry name" value="MCP_chemotaxis"/>
</dbReference>
<evidence type="ECO:0000256" key="1">
    <source>
        <dbReference type="ARBA" id="ARBA00004370"/>
    </source>
</evidence>
<evidence type="ECO:0000313" key="10">
    <source>
        <dbReference type="Proteomes" id="UP000197468"/>
    </source>
</evidence>
<keyword evidence="10" id="KW-1185">Reference proteome</keyword>
<comment type="caution">
    <text evidence="9">The sequence shown here is derived from an EMBL/GenBank/DDBJ whole genome shotgun (WGS) entry which is preliminary data.</text>
</comment>
<dbReference type="Pfam" id="PF00672">
    <property type="entry name" value="HAMP"/>
    <property type="match status" value="1"/>
</dbReference>
<dbReference type="AlphaFoldDB" id="A0A246JNI3"/>
<evidence type="ECO:0000256" key="6">
    <source>
        <dbReference type="SAM" id="Phobius"/>
    </source>
</evidence>
<feature type="domain" description="HAMP" evidence="8">
    <location>
        <begin position="279"/>
        <end position="331"/>
    </location>
</feature>
<proteinExistence type="inferred from homology"/>
<feature type="transmembrane region" description="Helical" evidence="6">
    <location>
        <begin position="80"/>
        <end position="99"/>
    </location>
</feature>
<dbReference type="PROSITE" id="PS50111">
    <property type="entry name" value="CHEMOTAXIS_TRANSDUC_2"/>
    <property type="match status" value="1"/>
</dbReference>
<dbReference type="InterPro" id="IPR004090">
    <property type="entry name" value="Chemotax_Me-accpt_rcpt"/>
</dbReference>
<dbReference type="InterPro" id="IPR003660">
    <property type="entry name" value="HAMP_dom"/>
</dbReference>
<feature type="region of interest" description="Disordered" evidence="5">
    <location>
        <begin position="588"/>
        <end position="610"/>
    </location>
</feature>
<dbReference type="Proteomes" id="UP000197468">
    <property type="component" value="Unassembled WGS sequence"/>
</dbReference>
<dbReference type="CDD" id="cd11386">
    <property type="entry name" value="MCP_signal"/>
    <property type="match status" value="1"/>
</dbReference>
<name>A0A246JNI3_9BURK</name>
<dbReference type="PROSITE" id="PS50885">
    <property type="entry name" value="HAMP"/>
    <property type="match status" value="1"/>
</dbReference>
<keyword evidence="6" id="KW-0812">Transmembrane</keyword>
<evidence type="ECO:0000259" key="7">
    <source>
        <dbReference type="PROSITE" id="PS50111"/>
    </source>
</evidence>
<dbReference type="SMART" id="SM00283">
    <property type="entry name" value="MA"/>
    <property type="match status" value="1"/>
</dbReference>
<evidence type="ECO:0000256" key="4">
    <source>
        <dbReference type="PROSITE-ProRule" id="PRU00284"/>
    </source>
</evidence>
<reference evidence="9 10" key="1">
    <citation type="journal article" date="2008" name="Int. J. Syst. Evol. Microbiol.">
        <title>Description of Roseateles aquatilis sp. nov. and Roseateles terrae sp. nov., in the class Betaproteobacteria, and emended description of the genus Roseateles.</title>
        <authorList>
            <person name="Gomila M."/>
            <person name="Bowien B."/>
            <person name="Falsen E."/>
            <person name="Moore E.R."/>
            <person name="Lalucat J."/>
        </authorList>
    </citation>
    <scope>NUCLEOTIDE SEQUENCE [LARGE SCALE GENOMIC DNA]</scope>
    <source>
        <strain evidence="9 10">CCUG 48205</strain>
    </source>
</reference>
<dbReference type="GO" id="GO:0005886">
    <property type="term" value="C:plasma membrane"/>
    <property type="evidence" value="ECO:0007669"/>
    <property type="project" value="TreeGrafter"/>
</dbReference>
<evidence type="ECO:0000259" key="8">
    <source>
        <dbReference type="PROSITE" id="PS50885"/>
    </source>
</evidence>
<sequence>MTCAPCFGTKVGWWDGGTASVMEPCIHCRTWHRSPWRRRSGRPMTDRCFDASHCRASSPRNAFQYPIMNLFNQLKISGKLAVAFLVFVVLMVVLGAFAIDRLDRLNDQTNFMVTARMASVRDAGQMSEKANQLRMLDYRLATTTQRDEAEIRRQIAEVSKEYDQLDKAYPASIGDSTEQSIYDTVKARHPAWMAMHDRFQRLIEQDRREEALALLNGDGRTVFLALREPLAKLVKHNEDRADIEAKESSETFSEGRLFIIGEVVFAAVLAVLLAWFVSRRIVVPLNEAVRLTRAIADGDLTQSLETNGRDEVSDLLRALGTMRDNLVQTLSGMRDSSESVATASAQIASGSADLSGRTEMAAGSLQETAASMEELTGTVRSAADAARQANQLALAASQVAVRGGEVVSQVVGTMQEIDASSQKIFDIISTIDSIAFQTNILALNAAVEAARAGEQGRGFAVVATEVRNLAQRSATAAKEIKSLIGASAEKVESGTRLVGDAGQTMGQIVDSVRRVADIIGEISTGAIEQSQGIDKVNQAVTQLDRMTQENSALVEESAAAADSLKEQAVQLSLLVDFFQLSEAGRPARATASAAEPARAAARASTGDGRIGARSMDAARVRAVGV</sequence>
<keyword evidence="6" id="KW-0472">Membrane</keyword>
<feature type="transmembrane region" description="Helical" evidence="6">
    <location>
        <begin position="257"/>
        <end position="277"/>
    </location>
</feature>